<evidence type="ECO:0000313" key="2">
    <source>
        <dbReference type="Proteomes" id="UP000265520"/>
    </source>
</evidence>
<keyword evidence="2" id="KW-1185">Reference proteome</keyword>
<protein>
    <submittedName>
        <fullName evidence="1">Uncharacterized protein</fullName>
    </submittedName>
</protein>
<evidence type="ECO:0000313" key="1">
    <source>
        <dbReference type="EMBL" id="MCI55438.1"/>
    </source>
</evidence>
<dbReference type="AlphaFoldDB" id="A0A392T2W1"/>
<feature type="non-terminal residue" evidence="1">
    <location>
        <position position="94"/>
    </location>
</feature>
<dbReference type="Proteomes" id="UP000265520">
    <property type="component" value="Unassembled WGS sequence"/>
</dbReference>
<feature type="non-terminal residue" evidence="1">
    <location>
        <position position="1"/>
    </location>
</feature>
<proteinExistence type="predicted"/>
<sequence>VRARVARFDRYDSSDVGSGGKKVGGAMVSEEVFETGPGKYNGKGKKARVAVDVIRLTEKPKMKESDTTLGFPEPRNSVLVEEVLVKVQIVEEWG</sequence>
<name>A0A392T2W1_9FABA</name>
<accession>A0A392T2W1</accession>
<organism evidence="1 2">
    <name type="scientific">Trifolium medium</name>
    <dbReference type="NCBI Taxonomy" id="97028"/>
    <lineage>
        <taxon>Eukaryota</taxon>
        <taxon>Viridiplantae</taxon>
        <taxon>Streptophyta</taxon>
        <taxon>Embryophyta</taxon>
        <taxon>Tracheophyta</taxon>
        <taxon>Spermatophyta</taxon>
        <taxon>Magnoliopsida</taxon>
        <taxon>eudicotyledons</taxon>
        <taxon>Gunneridae</taxon>
        <taxon>Pentapetalae</taxon>
        <taxon>rosids</taxon>
        <taxon>fabids</taxon>
        <taxon>Fabales</taxon>
        <taxon>Fabaceae</taxon>
        <taxon>Papilionoideae</taxon>
        <taxon>50 kb inversion clade</taxon>
        <taxon>NPAAA clade</taxon>
        <taxon>Hologalegina</taxon>
        <taxon>IRL clade</taxon>
        <taxon>Trifolieae</taxon>
        <taxon>Trifolium</taxon>
    </lineage>
</organism>
<dbReference type="EMBL" id="LXQA010496405">
    <property type="protein sequence ID" value="MCI55438.1"/>
    <property type="molecule type" value="Genomic_DNA"/>
</dbReference>
<comment type="caution">
    <text evidence="1">The sequence shown here is derived from an EMBL/GenBank/DDBJ whole genome shotgun (WGS) entry which is preliminary data.</text>
</comment>
<reference evidence="1 2" key="1">
    <citation type="journal article" date="2018" name="Front. Plant Sci.">
        <title>Red Clover (Trifolium pratense) and Zigzag Clover (T. medium) - A Picture of Genomic Similarities and Differences.</title>
        <authorList>
            <person name="Dluhosova J."/>
            <person name="Istvanek J."/>
            <person name="Nedelnik J."/>
            <person name="Repkova J."/>
        </authorList>
    </citation>
    <scope>NUCLEOTIDE SEQUENCE [LARGE SCALE GENOMIC DNA]</scope>
    <source>
        <strain evidence="2">cv. 10/8</strain>
        <tissue evidence="1">Leaf</tissue>
    </source>
</reference>